<sequence>MSLAGKNLLEGPEPTYLPKEAELEIRIAAGDEAEDLVKAFPKSSLAWALLAEDALKDGRTVEGYAYARVGYHRGLDSLRANGWKGHGPIPFSHEPNRGFLKALYLLGGAAAAIGEEDEAQRIENFLNDSDPEAKSQLSR</sequence>
<dbReference type="PIRSF" id="PIRSF017349">
    <property type="entry name" value="UCP017349"/>
    <property type="match status" value="1"/>
</dbReference>
<organism evidence="1 2">
    <name type="scientific">Rothia aerolata</name>
    <dbReference type="NCBI Taxonomy" id="1812262"/>
    <lineage>
        <taxon>Bacteria</taxon>
        <taxon>Bacillati</taxon>
        <taxon>Actinomycetota</taxon>
        <taxon>Actinomycetes</taxon>
        <taxon>Micrococcales</taxon>
        <taxon>Micrococcaceae</taxon>
        <taxon>Rothia</taxon>
    </lineage>
</organism>
<dbReference type="InterPro" id="IPR014487">
    <property type="entry name" value="DUF3151"/>
</dbReference>
<name>A0A917MW91_9MICC</name>
<dbReference type="Pfam" id="PF11349">
    <property type="entry name" value="DUF3151"/>
    <property type="match status" value="1"/>
</dbReference>
<reference evidence="1 2" key="1">
    <citation type="journal article" date="2014" name="Int. J. Syst. Evol. Microbiol.">
        <title>Complete genome sequence of Corynebacterium casei LMG S-19264T (=DSM 44701T), isolated from a smear-ripened cheese.</title>
        <authorList>
            <consortium name="US DOE Joint Genome Institute (JGI-PGF)"/>
            <person name="Walter F."/>
            <person name="Albersmeier A."/>
            <person name="Kalinowski J."/>
            <person name="Ruckert C."/>
        </authorList>
    </citation>
    <scope>NUCLEOTIDE SEQUENCE [LARGE SCALE GENOMIC DNA]</scope>
    <source>
        <strain evidence="1 2">CCM 8669</strain>
    </source>
</reference>
<proteinExistence type="predicted"/>
<dbReference type="EMBL" id="BMDC01000003">
    <property type="protein sequence ID" value="GGH64472.1"/>
    <property type="molecule type" value="Genomic_DNA"/>
</dbReference>
<gene>
    <name evidence="1" type="ORF">GCM10007359_16800</name>
</gene>
<evidence type="ECO:0008006" key="3">
    <source>
        <dbReference type="Google" id="ProtNLM"/>
    </source>
</evidence>
<accession>A0A917MW91</accession>
<evidence type="ECO:0000313" key="2">
    <source>
        <dbReference type="Proteomes" id="UP000600171"/>
    </source>
</evidence>
<keyword evidence="2" id="KW-1185">Reference proteome</keyword>
<evidence type="ECO:0000313" key="1">
    <source>
        <dbReference type="EMBL" id="GGH64472.1"/>
    </source>
</evidence>
<dbReference type="RefSeq" id="WP_188359930.1">
    <property type="nucleotide sequence ID" value="NZ_BMDC01000003.1"/>
</dbReference>
<comment type="caution">
    <text evidence="1">The sequence shown here is derived from an EMBL/GenBank/DDBJ whole genome shotgun (WGS) entry which is preliminary data.</text>
</comment>
<protein>
    <recommendedName>
        <fullName evidence="3">DUF3151 domain-containing protein</fullName>
    </recommendedName>
</protein>
<dbReference type="Proteomes" id="UP000600171">
    <property type="component" value="Unassembled WGS sequence"/>
</dbReference>
<dbReference type="AlphaFoldDB" id="A0A917MW91"/>